<sequence>MISYSIWIALSLICFGVLLLSIYLRKQQNTKYIQKYLVKKELTGEKKSKDPENLLDWLDTIIPSAFAMNESAINEKLLNAGVGSLKYAHLYLPIKYAVLLIGSVVIGLLFYDSLEVIVLIGALSLWVITILIVPDLVLDARVKAYRANITQQLPYVIDLLAVCVQTGMTIEASMGYLAKEMRGFDPKLARLMERIDERSRIVSMDKALDEAYLHIPTSEMRSFVMTLKQSLRYGSSIYTTLTTLSSDIRQVTMLTVEERIGKLAAKMSIPLILFIMMPIVILIAVPGVMRMMSGA</sequence>
<evidence type="ECO:0000256" key="5">
    <source>
        <dbReference type="ARBA" id="ARBA00023136"/>
    </source>
</evidence>
<accession>F9RLY3</accession>
<evidence type="ECO:0000256" key="2">
    <source>
        <dbReference type="ARBA" id="ARBA00022475"/>
    </source>
</evidence>
<dbReference type="eggNOG" id="COG2064">
    <property type="taxonomic scope" value="Bacteria"/>
</dbReference>
<dbReference type="Proteomes" id="UP000004349">
    <property type="component" value="Unassembled WGS sequence"/>
</dbReference>
<evidence type="ECO:0000256" key="4">
    <source>
        <dbReference type="ARBA" id="ARBA00022989"/>
    </source>
</evidence>
<dbReference type="EMBL" id="AFWE01000078">
    <property type="protein sequence ID" value="EGU38683.1"/>
    <property type="molecule type" value="Genomic_DNA"/>
</dbReference>
<dbReference type="InterPro" id="IPR018076">
    <property type="entry name" value="T2SS_GspF_dom"/>
</dbReference>
<reference evidence="8 9" key="1">
    <citation type="journal article" date="2012" name="Int. J. Syst. Evol. Microbiol.">
        <title>Vibrio caribbeanicus sp. nov., isolated from the marine sponge Scleritoderma cyanea.</title>
        <authorList>
            <person name="Hoffmann M."/>
            <person name="Monday S.R."/>
            <person name="Allard M.W."/>
            <person name="Strain E.A."/>
            <person name="Whittaker P."/>
            <person name="Naum M."/>
            <person name="McCarthy P.J."/>
            <person name="Lopez J.V."/>
            <person name="Fischer M."/>
            <person name="Brown E.W."/>
        </authorList>
    </citation>
    <scope>NUCLEOTIDE SEQUENCE [LARGE SCALE GENOMIC DNA]</scope>
    <source>
        <strain evidence="8 9">LMG 19158</strain>
    </source>
</reference>
<keyword evidence="3 6" id="KW-0812">Transmembrane</keyword>
<comment type="caution">
    <text evidence="8">The sequence shown here is derived from an EMBL/GenBank/DDBJ whole genome shotgun (WGS) entry which is preliminary data.</text>
</comment>
<dbReference type="PANTHER" id="PTHR35007:SF2">
    <property type="entry name" value="PILUS ASSEMBLE PROTEIN"/>
    <property type="match status" value="1"/>
</dbReference>
<feature type="transmembrane region" description="Helical" evidence="6">
    <location>
        <begin position="94"/>
        <end position="111"/>
    </location>
</feature>
<dbReference type="PANTHER" id="PTHR35007">
    <property type="entry name" value="INTEGRAL MEMBRANE PROTEIN-RELATED"/>
    <property type="match status" value="1"/>
</dbReference>
<evidence type="ECO:0000259" key="7">
    <source>
        <dbReference type="Pfam" id="PF00482"/>
    </source>
</evidence>
<dbReference type="AlphaFoldDB" id="F9RLY3"/>
<feature type="transmembrane region" description="Helical" evidence="6">
    <location>
        <begin position="269"/>
        <end position="289"/>
    </location>
</feature>
<dbReference type="Pfam" id="PF00482">
    <property type="entry name" value="T2SSF"/>
    <property type="match status" value="1"/>
</dbReference>
<dbReference type="GO" id="GO:0005886">
    <property type="term" value="C:plasma membrane"/>
    <property type="evidence" value="ECO:0007669"/>
    <property type="project" value="UniProtKB-SubCell"/>
</dbReference>
<evidence type="ECO:0000313" key="8">
    <source>
        <dbReference type="EMBL" id="EGU38683.1"/>
    </source>
</evidence>
<feature type="transmembrane region" description="Helical" evidence="6">
    <location>
        <begin position="6"/>
        <end position="24"/>
    </location>
</feature>
<keyword evidence="4 6" id="KW-1133">Transmembrane helix</keyword>
<feature type="domain" description="Type II secretion system protein GspF" evidence="7">
    <location>
        <begin position="157"/>
        <end position="283"/>
    </location>
</feature>
<evidence type="ECO:0000256" key="1">
    <source>
        <dbReference type="ARBA" id="ARBA00004651"/>
    </source>
</evidence>
<evidence type="ECO:0000313" key="9">
    <source>
        <dbReference type="Proteomes" id="UP000004349"/>
    </source>
</evidence>
<evidence type="ECO:0000256" key="6">
    <source>
        <dbReference type="SAM" id="Phobius"/>
    </source>
</evidence>
<keyword evidence="2" id="KW-1003">Cell membrane</keyword>
<organism evidence="8 9">
    <name type="scientific">Vibrio scophthalmi LMG 19158</name>
    <dbReference type="NCBI Taxonomy" id="870967"/>
    <lineage>
        <taxon>Bacteria</taxon>
        <taxon>Pseudomonadati</taxon>
        <taxon>Pseudomonadota</taxon>
        <taxon>Gammaproteobacteria</taxon>
        <taxon>Vibrionales</taxon>
        <taxon>Vibrionaceae</taxon>
        <taxon>Vibrio</taxon>
    </lineage>
</organism>
<protein>
    <submittedName>
        <fullName evidence="8">Type II secretion system protein F</fullName>
    </submittedName>
</protein>
<keyword evidence="5 6" id="KW-0472">Membrane</keyword>
<evidence type="ECO:0000256" key="3">
    <source>
        <dbReference type="ARBA" id="ARBA00022692"/>
    </source>
</evidence>
<dbReference type="RefSeq" id="WP_005594404.1">
    <property type="nucleotide sequence ID" value="NZ_AFWE01000078.1"/>
</dbReference>
<proteinExistence type="predicted"/>
<name>F9RLY3_9VIBR</name>
<gene>
    <name evidence="8" type="ORF">VIS19158_02700</name>
</gene>
<feature type="transmembrane region" description="Helical" evidence="6">
    <location>
        <begin position="117"/>
        <end position="138"/>
    </location>
</feature>
<comment type="subcellular location">
    <subcellularLocation>
        <location evidence="1">Cell membrane</location>
        <topology evidence="1">Multi-pass membrane protein</topology>
    </subcellularLocation>
</comment>